<evidence type="ECO:0000313" key="3">
    <source>
        <dbReference type="Proteomes" id="UP000444721"/>
    </source>
</evidence>
<name>A0A6A5CAR1_NAEFO</name>
<keyword evidence="3" id="KW-1185">Reference proteome</keyword>
<dbReference type="GeneID" id="68115225"/>
<feature type="compositionally biased region" description="Basic and acidic residues" evidence="1">
    <location>
        <begin position="83"/>
        <end position="93"/>
    </location>
</feature>
<dbReference type="EMBL" id="VFQX01000004">
    <property type="protein sequence ID" value="KAF0984092.1"/>
    <property type="molecule type" value="Genomic_DNA"/>
</dbReference>
<proteinExistence type="predicted"/>
<accession>A0A6A5CAR1</accession>
<gene>
    <name evidence="2" type="ORF">FDP41_008007</name>
</gene>
<reference evidence="2 3" key="1">
    <citation type="journal article" date="2019" name="Sci. Rep.">
        <title>Nanopore sequencing improves the draft genome of the human pathogenic amoeba Naegleria fowleri.</title>
        <authorList>
            <person name="Liechti N."/>
            <person name="Schurch N."/>
            <person name="Bruggmann R."/>
            <person name="Wittwer M."/>
        </authorList>
    </citation>
    <scope>NUCLEOTIDE SEQUENCE [LARGE SCALE GENOMIC DNA]</scope>
    <source>
        <strain evidence="2 3">ATCC 30894</strain>
    </source>
</reference>
<dbReference type="VEuPathDB" id="AmoebaDB:FDP41_008007"/>
<sequence>MKQDFGKRDYHAPRCKKEDEDQECTHRKSRMCFMNDEYPDMQFPRKDHVAIWNQFAQPAQYKLETSKEQTLCLMERDDDEEMDTRFDEELLNP</sequence>
<evidence type="ECO:0000256" key="1">
    <source>
        <dbReference type="SAM" id="MobiDB-lite"/>
    </source>
</evidence>
<dbReference type="Proteomes" id="UP000444721">
    <property type="component" value="Unassembled WGS sequence"/>
</dbReference>
<dbReference type="RefSeq" id="XP_044568805.1">
    <property type="nucleotide sequence ID" value="XM_044711815.1"/>
</dbReference>
<evidence type="ECO:0000313" key="2">
    <source>
        <dbReference type="EMBL" id="KAF0984092.1"/>
    </source>
</evidence>
<feature type="region of interest" description="Disordered" evidence="1">
    <location>
        <begin position="1"/>
        <end position="25"/>
    </location>
</feature>
<feature type="region of interest" description="Disordered" evidence="1">
    <location>
        <begin position="74"/>
        <end position="93"/>
    </location>
</feature>
<organism evidence="2 3">
    <name type="scientific">Naegleria fowleri</name>
    <name type="common">Brain eating amoeba</name>
    <dbReference type="NCBI Taxonomy" id="5763"/>
    <lineage>
        <taxon>Eukaryota</taxon>
        <taxon>Discoba</taxon>
        <taxon>Heterolobosea</taxon>
        <taxon>Tetramitia</taxon>
        <taxon>Eutetramitia</taxon>
        <taxon>Vahlkampfiidae</taxon>
        <taxon>Naegleria</taxon>
    </lineage>
</organism>
<dbReference type="AlphaFoldDB" id="A0A6A5CAR1"/>
<comment type="caution">
    <text evidence="2">The sequence shown here is derived from an EMBL/GenBank/DDBJ whole genome shotgun (WGS) entry which is preliminary data.</text>
</comment>
<protein>
    <submittedName>
        <fullName evidence="2">Uncharacterized protein</fullName>
    </submittedName>
</protein>